<dbReference type="InterPro" id="IPR016161">
    <property type="entry name" value="Ald_DH/histidinol_DH"/>
</dbReference>
<dbReference type="InterPro" id="IPR016163">
    <property type="entry name" value="Ald_DH_C"/>
</dbReference>
<dbReference type="Pfam" id="PF00171">
    <property type="entry name" value="Aldedh"/>
    <property type="match status" value="1"/>
</dbReference>
<keyword evidence="10" id="KW-1185">Reference proteome</keyword>
<evidence type="ECO:0000313" key="10">
    <source>
        <dbReference type="Proteomes" id="UP000679179"/>
    </source>
</evidence>
<dbReference type="Gene3D" id="3.40.605.10">
    <property type="entry name" value="Aldehyde Dehydrogenase, Chain A, domain 1"/>
    <property type="match status" value="1"/>
</dbReference>
<evidence type="ECO:0000256" key="2">
    <source>
        <dbReference type="ARBA" id="ARBA00022605"/>
    </source>
</evidence>
<dbReference type="PANTHER" id="PTHR11063">
    <property type="entry name" value="GLUTAMATE SEMIALDEHYDE DEHYDROGENASE"/>
    <property type="match status" value="1"/>
</dbReference>
<evidence type="ECO:0000256" key="1">
    <source>
        <dbReference type="ARBA" id="ARBA00004985"/>
    </source>
</evidence>
<evidence type="ECO:0000256" key="7">
    <source>
        <dbReference type="HAMAP-Rule" id="MF_00412"/>
    </source>
</evidence>
<dbReference type="SUPFAM" id="SSF53720">
    <property type="entry name" value="ALDH-like"/>
    <property type="match status" value="1"/>
</dbReference>
<dbReference type="InterPro" id="IPR000965">
    <property type="entry name" value="GPR_dom"/>
</dbReference>
<proteinExistence type="inferred from homology"/>
<evidence type="ECO:0000259" key="8">
    <source>
        <dbReference type="Pfam" id="PF00171"/>
    </source>
</evidence>
<dbReference type="Proteomes" id="UP000679179">
    <property type="component" value="Unassembled WGS sequence"/>
</dbReference>
<name>A0A919VHT8_9CLOT</name>
<keyword evidence="4 7" id="KW-0521">NADP</keyword>
<comment type="catalytic activity">
    <reaction evidence="6 7">
        <text>L-glutamate 5-semialdehyde + phosphate + NADP(+) = L-glutamyl 5-phosphate + NADPH + H(+)</text>
        <dbReference type="Rhea" id="RHEA:19541"/>
        <dbReference type="ChEBI" id="CHEBI:15378"/>
        <dbReference type="ChEBI" id="CHEBI:43474"/>
        <dbReference type="ChEBI" id="CHEBI:57783"/>
        <dbReference type="ChEBI" id="CHEBI:58066"/>
        <dbReference type="ChEBI" id="CHEBI:58274"/>
        <dbReference type="ChEBI" id="CHEBI:58349"/>
        <dbReference type="EC" id="1.2.1.41"/>
    </reaction>
</comment>
<protein>
    <recommendedName>
        <fullName evidence="7">Gamma-glutamyl phosphate reductase</fullName>
        <shortName evidence="7">GPR</shortName>
        <ecNumber evidence="7">1.2.1.41</ecNumber>
    </recommendedName>
    <alternativeName>
        <fullName evidence="7">Glutamate-5-semialdehyde dehydrogenase</fullName>
    </alternativeName>
    <alternativeName>
        <fullName evidence="7">Glutamyl-gamma-semialdehyde dehydrogenase</fullName>
        <shortName evidence="7">GSA dehydrogenase</shortName>
    </alternativeName>
</protein>
<comment type="subcellular location">
    <subcellularLocation>
        <location evidence="7">Cytoplasm</location>
    </subcellularLocation>
</comment>
<dbReference type="InterPro" id="IPR020593">
    <property type="entry name" value="G-glutamylP_reductase_CS"/>
</dbReference>
<dbReference type="AlphaFoldDB" id="A0A919VHT8"/>
<keyword evidence="3 7" id="KW-0641">Proline biosynthesis</keyword>
<evidence type="ECO:0000256" key="5">
    <source>
        <dbReference type="ARBA" id="ARBA00023002"/>
    </source>
</evidence>
<comment type="similarity">
    <text evidence="7">Belongs to the gamma-glutamyl phosphate reductase family.</text>
</comment>
<dbReference type="CDD" id="cd07079">
    <property type="entry name" value="ALDH_F18-19_ProA-GPR"/>
    <property type="match status" value="1"/>
</dbReference>
<comment type="pathway">
    <text evidence="1 7">Amino-acid biosynthesis; L-proline biosynthesis; L-glutamate 5-semialdehyde from L-glutamate: step 2/2.</text>
</comment>
<organism evidence="9 10">
    <name type="scientific">Clostridium polyendosporum</name>
    <dbReference type="NCBI Taxonomy" id="69208"/>
    <lineage>
        <taxon>Bacteria</taxon>
        <taxon>Bacillati</taxon>
        <taxon>Bacillota</taxon>
        <taxon>Clostridia</taxon>
        <taxon>Eubacteriales</taxon>
        <taxon>Clostridiaceae</taxon>
        <taxon>Clostridium</taxon>
    </lineage>
</organism>
<sequence>MDYRQYVISKAEKAKRASRVMATLSTDIKDKALLNMAKALRDNINDIVEANKRDLKNGEDRGVSKALLDRLMLNEKRIQEMAVGLEQVVSLADPVGESLRAFKTPNGLQINQIRVPLGVVGMIYEARPNVTVDAAALCIKSGNACVLRGGSEAINSNVKISEIISKAAEEAGLPEGTITLLDVTEREAANAMMRLNGYIDVLIPRGGAGLINAVVQNASIPVIETGVGNCHVFVDETADFKMAEDIIINGKTQRPAVCNAIENILVHEKIADNFLPLIKKALQDKGVELRGCEKTRAIIACEEARDEDWDTEYLDLIIAVKVVKDIDEAIEHIYNHGTKHSECIVTENYFNSQKFLREIDAAAVYVNASTRFTDGGQFGFGAEIGISTQKLHARGPMGLKELTSCKYIIYGEGQIR</sequence>
<dbReference type="RefSeq" id="WP_212904743.1">
    <property type="nucleotide sequence ID" value="NZ_BOPZ01000026.1"/>
</dbReference>
<dbReference type="FunFam" id="3.40.309.10:FF:000006">
    <property type="entry name" value="Gamma-glutamyl phosphate reductase"/>
    <property type="match status" value="1"/>
</dbReference>
<accession>A0A919VHT8</accession>
<evidence type="ECO:0000256" key="3">
    <source>
        <dbReference type="ARBA" id="ARBA00022650"/>
    </source>
</evidence>
<keyword evidence="2 7" id="KW-0028">Amino-acid biosynthesis</keyword>
<dbReference type="HAMAP" id="MF_00412">
    <property type="entry name" value="ProA"/>
    <property type="match status" value="1"/>
</dbReference>
<comment type="caution">
    <text evidence="9">The sequence shown here is derived from an EMBL/GenBank/DDBJ whole genome shotgun (WGS) entry which is preliminary data.</text>
</comment>
<dbReference type="GO" id="GO:0004350">
    <property type="term" value="F:glutamate-5-semialdehyde dehydrogenase activity"/>
    <property type="evidence" value="ECO:0007669"/>
    <property type="project" value="UniProtKB-UniRule"/>
</dbReference>
<dbReference type="NCBIfam" id="NF001221">
    <property type="entry name" value="PRK00197.1"/>
    <property type="match status" value="1"/>
</dbReference>
<dbReference type="PROSITE" id="PS01223">
    <property type="entry name" value="PROA"/>
    <property type="match status" value="1"/>
</dbReference>
<dbReference type="GO" id="GO:0005737">
    <property type="term" value="C:cytoplasm"/>
    <property type="evidence" value="ECO:0007669"/>
    <property type="project" value="UniProtKB-SubCell"/>
</dbReference>
<dbReference type="EMBL" id="BOPZ01000026">
    <property type="protein sequence ID" value="GIM30061.1"/>
    <property type="molecule type" value="Genomic_DNA"/>
</dbReference>
<dbReference type="PIRSF" id="PIRSF000151">
    <property type="entry name" value="GPR"/>
    <property type="match status" value="1"/>
</dbReference>
<gene>
    <name evidence="7 9" type="primary">proA</name>
    <name evidence="9" type="ORF">CPJCM30710_27270</name>
</gene>
<evidence type="ECO:0000256" key="4">
    <source>
        <dbReference type="ARBA" id="ARBA00022857"/>
    </source>
</evidence>
<evidence type="ECO:0000313" key="9">
    <source>
        <dbReference type="EMBL" id="GIM30061.1"/>
    </source>
</evidence>
<dbReference type="PANTHER" id="PTHR11063:SF8">
    <property type="entry name" value="DELTA-1-PYRROLINE-5-CARBOXYLATE SYNTHASE"/>
    <property type="match status" value="1"/>
</dbReference>
<reference evidence="9" key="1">
    <citation type="submission" date="2021-03" db="EMBL/GenBank/DDBJ databases">
        <title>Taxonomic study of Clostridium polyendosporum from meadow-gley soil under rice.</title>
        <authorList>
            <person name="Kobayashi H."/>
            <person name="Tanizawa Y."/>
            <person name="Yagura M."/>
        </authorList>
    </citation>
    <scope>NUCLEOTIDE SEQUENCE</scope>
    <source>
        <strain evidence="9">JCM 30710</strain>
    </source>
</reference>
<dbReference type="InterPro" id="IPR016162">
    <property type="entry name" value="Ald_DH_N"/>
</dbReference>
<dbReference type="EC" id="1.2.1.41" evidence="7"/>
<dbReference type="GO" id="GO:0055129">
    <property type="term" value="P:L-proline biosynthetic process"/>
    <property type="evidence" value="ECO:0007669"/>
    <property type="project" value="UniProtKB-UniRule"/>
</dbReference>
<evidence type="ECO:0000256" key="6">
    <source>
        <dbReference type="ARBA" id="ARBA00049024"/>
    </source>
</evidence>
<dbReference type="InterPro" id="IPR012134">
    <property type="entry name" value="Glu-5-SA_DH"/>
</dbReference>
<feature type="domain" description="Aldehyde dehydrogenase" evidence="8">
    <location>
        <begin position="10"/>
        <end position="283"/>
    </location>
</feature>
<dbReference type="GO" id="GO:0050661">
    <property type="term" value="F:NADP binding"/>
    <property type="evidence" value="ECO:0007669"/>
    <property type="project" value="InterPro"/>
</dbReference>
<dbReference type="Gene3D" id="3.40.309.10">
    <property type="entry name" value="Aldehyde Dehydrogenase, Chain A, domain 2"/>
    <property type="match status" value="1"/>
</dbReference>
<keyword evidence="7" id="KW-0963">Cytoplasm</keyword>
<dbReference type="NCBIfam" id="TIGR00407">
    <property type="entry name" value="proA"/>
    <property type="match status" value="1"/>
</dbReference>
<dbReference type="InterPro" id="IPR015590">
    <property type="entry name" value="Aldehyde_DH_dom"/>
</dbReference>
<keyword evidence="5 7" id="KW-0560">Oxidoreductase</keyword>
<comment type="function">
    <text evidence="7">Catalyzes the NADPH-dependent reduction of L-glutamate 5-phosphate into L-glutamate 5-semialdehyde and phosphate. The product spontaneously undergoes cyclization to form 1-pyrroline-5-carboxylate.</text>
</comment>